<keyword evidence="1" id="KW-1133">Transmembrane helix</keyword>
<feature type="transmembrane region" description="Helical" evidence="1">
    <location>
        <begin position="51"/>
        <end position="69"/>
    </location>
</feature>
<organism evidence="2">
    <name type="scientific">freshwater metagenome</name>
    <dbReference type="NCBI Taxonomy" id="449393"/>
    <lineage>
        <taxon>unclassified sequences</taxon>
        <taxon>metagenomes</taxon>
        <taxon>ecological metagenomes</taxon>
    </lineage>
</organism>
<gene>
    <name evidence="2" type="ORF">UFOPK4410_00074</name>
</gene>
<keyword evidence="1" id="KW-0472">Membrane</keyword>
<dbReference type="EMBL" id="CAFBRV010000002">
    <property type="protein sequence ID" value="CAB5103282.1"/>
    <property type="molecule type" value="Genomic_DNA"/>
</dbReference>
<feature type="transmembrane region" description="Helical" evidence="1">
    <location>
        <begin position="81"/>
        <end position="101"/>
    </location>
</feature>
<evidence type="ECO:0000313" key="2">
    <source>
        <dbReference type="EMBL" id="CAB5103282.1"/>
    </source>
</evidence>
<evidence type="ECO:0000256" key="1">
    <source>
        <dbReference type="SAM" id="Phobius"/>
    </source>
</evidence>
<feature type="transmembrane region" description="Helical" evidence="1">
    <location>
        <begin position="27"/>
        <end position="44"/>
    </location>
</feature>
<accession>A0A6J7VMQ5</accession>
<keyword evidence="1" id="KW-0812">Transmembrane</keyword>
<reference evidence="2" key="1">
    <citation type="submission" date="2020-05" db="EMBL/GenBank/DDBJ databases">
        <authorList>
            <person name="Chiriac C."/>
            <person name="Salcher M."/>
            <person name="Ghai R."/>
            <person name="Kavagutti S V."/>
        </authorList>
    </citation>
    <scope>NUCLEOTIDE SEQUENCE</scope>
</reference>
<dbReference type="AlphaFoldDB" id="A0A6J7VMQ5"/>
<proteinExistence type="predicted"/>
<protein>
    <submittedName>
        <fullName evidence="2">Unannotated protein</fullName>
    </submittedName>
</protein>
<sequence>MKFIYSLFIGAALGAASVFIHASVPPFGLMLSIVATGTGIWSIGRMWGRRSLKVVASLIWTAVVLRAGFPGASDEYLIEASAVGTSLINVGFLTLIIATLLPI</sequence>
<name>A0A6J7VMQ5_9ZZZZ</name>